<dbReference type="CDD" id="cd06530">
    <property type="entry name" value="S26_SPase_I"/>
    <property type="match status" value="1"/>
</dbReference>
<dbReference type="InterPro" id="IPR019757">
    <property type="entry name" value="Pept_S26A_signal_pept_1_Lys-AS"/>
</dbReference>
<keyword evidence="6" id="KW-0812">Transmembrane</keyword>
<dbReference type="PANTHER" id="PTHR43390:SF1">
    <property type="entry name" value="CHLOROPLAST PROCESSING PEPTIDASE"/>
    <property type="match status" value="1"/>
</dbReference>
<dbReference type="InterPro" id="IPR019533">
    <property type="entry name" value="Peptidase_S26"/>
</dbReference>
<dbReference type="GO" id="GO:0006465">
    <property type="term" value="P:signal peptide processing"/>
    <property type="evidence" value="ECO:0007669"/>
    <property type="project" value="InterPro"/>
</dbReference>
<evidence type="ECO:0000313" key="8">
    <source>
        <dbReference type="EMBL" id="OGY88602.1"/>
    </source>
</evidence>
<gene>
    <name evidence="8" type="ORF">A2677_02785</name>
</gene>
<reference evidence="8 9" key="1">
    <citation type="journal article" date="2016" name="Nat. Commun.">
        <title>Thousands of microbial genomes shed light on interconnected biogeochemical processes in an aquifer system.</title>
        <authorList>
            <person name="Anantharaman K."/>
            <person name="Brown C.T."/>
            <person name="Hug L.A."/>
            <person name="Sharon I."/>
            <person name="Castelle C.J."/>
            <person name="Probst A.J."/>
            <person name="Thomas B.C."/>
            <person name="Singh A."/>
            <person name="Wilkins M.J."/>
            <person name="Karaoz U."/>
            <person name="Brodie E.L."/>
            <person name="Williams K.H."/>
            <person name="Hubbard S.S."/>
            <person name="Banfield J.F."/>
        </authorList>
    </citation>
    <scope>NUCLEOTIDE SEQUENCE [LARGE SCALE GENOMIC DNA]</scope>
</reference>
<dbReference type="GO" id="GO:0009003">
    <property type="term" value="F:signal peptidase activity"/>
    <property type="evidence" value="ECO:0007669"/>
    <property type="project" value="UniProtKB-EC"/>
</dbReference>
<evidence type="ECO:0000256" key="2">
    <source>
        <dbReference type="ARBA" id="ARBA00009370"/>
    </source>
</evidence>
<sequence length="190" mass="21993">MSEFLSMKEALRKFGALAFETIKVVVISFAIILPIRYFLIQPFYVEGASMEPSFQSHEYLIIDEITYRFQEPARGDVVVLRYPRDPQQYFIKRIIGLPGERIKITDGTVFINGEQLQESYLSQEYATSYTMDELTLAPMEFFVMGDNRANSLDSRSFGPLSRNNIVGRAWIRGWPIDRLSFFSSPRYNSP</sequence>
<feature type="active site" evidence="5">
    <location>
        <position position="92"/>
    </location>
</feature>
<evidence type="ECO:0000313" key="9">
    <source>
        <dbReference type="Proteomes" id="UP000177817"/>
    </source>
</evidence>
<evidence type="ECO:0000259" key="7">
    <source>
        <dbReference type="Pfam" id="PF10502"/>
    </source>
</evidence>
<evidence type="ECO:0000256" key="6">
    <source>
        <dbReference type="RuleBase" id="RU362042"/>
    </source>
</evidence>
<evidence type="ECO:0000256" key="5">
    <source>
        <dbReference type="PIRSR" id="PIRSR600223-1"/>
    </source>
</evidence>
<dbReference type="InterPro" id="IPR000223">
    <property type="entry name" value="Pept_S26A_signal_pept_1"/>
</dbReference>
<dbReference type="PROSITE" id="PS00760">
    <property type="entry name" value="SPASE_I_2"/>
    <property type="match status" value="1"/>
</dbReference>
<comment type="caution">
    <text evidence="8">The sequence shown here is derived from an EMBL/GenBank/DDBJ whole genome shotgun (WGS) entry which is preliminary data.</text>
</comment>
<keyword evidence="6" id="KW-1133">Transmembrane helix</keyword>
<proteinExistence type="inferred from homology"/>
<comment type="similarity">
    <text evidence="2 6">Belongs to the peptidase S26 family.</text>
</comment>
<protein>
    <recommendedName>
        <fullName evidence="3 6">Signal peptidase I</fullName>
        <ecNumber evidence="3 6">3.4.21.89</ecNumber>
    </recommendedName>
</protein>
<organism evidence="8 9">
    <name type="scientific">Candidatus Komeilibacteria bacterium RIFCSPHIGHO2_01_FULL_52_14</name>
    <dbReference type="NCBI Taxonomy" id="1798549"/>
    <lineage>
        <taxon>Bacteria</taxon>
        <taxon>Candidatus Komeiliibacteriota</taxon>
    </lineage>
</organism>
<name>A0A1G2BHJ0_9BACT</name>
<dbReference type="AlphaFoldDB" id="A0A1G2BHJ0"/>
<dbReference type="GO" id="GO:0016020">
    <property type="term" value="C:membrane"/>
    <property type="evidence" value="ECO:0007669"/>
    <property type="project" value="UniProtKB-SubCell"/>
</dbReference>
<dbReference type="InterPro" id="IPR019758">
    <property type="entry name" value="Pept_S26A_signal_pept_1_CS"/>
</dbReference>
<dbReference type="EC" id="3.4.21.89" evidence="3 6"/>
<feature type="active site" evidence="5">
    <location>
        <position position="49"/>
    </location>
</feature>
<dbReference type="PANTHER" id="PTHR43390">
    <property type="entry name" value="SIGNAL PEPTIDASE I"/>
    <property type="match status" value="1"/>
</dbReference>
<evidence type="ECO:0000256" key="1">
    <source>
        <dbReference type="ARBA" id="ARBA00000677"/>
    </source>
</evidence>
<evidence type="ECO:0000256" key="3">
    <source>
        <dbReference type="ARBA" id="ARBA00013208"/>
    </source>
</evidence>
<comment type="subcellular location">
    <subcellularLocation>
        <location evidence="6">Membrane</location>
        <topology evidence="6">Single-pass type II membrane protein</topology>
    </subcellularLocation>
</comment>
<keyword evidence="4 6" id="KW-0378">Hydrolase</keyword>
<keyword evidence="6" id="KW-0472">Membrane</keyword>
<comment type="catalytic activity">
    <reaction evidence="1 6">
        <text>Cleavage of hydrophobic, N-terminal signal or leader sequences from secreted and periplasmic proteins.</text>
        <dbReference type="EC" id="3.4.21.89"/>
    </reaction>
</comment>
<dbReference type="Pfam" id="PF10502">
    <property type="entry name" value="Peptidase_S26"/>
    <property type="match status" value="1"/>
</dbReference>
<dbReference type="GO" id="GO:0004252">
    <property type="term" value="F:serine-type endopeptidase activity"/>
    <property type="evidence" value="ECO:0007669"/>
    <property type="project" value="InterPro"/>
</dbReference>
<dbReference type="PROSITE" id="PS00761">
    <property type="entry name" value="SPASE_I_3"/>
    <property type="match status" value="1"/>
</dbReference>
<dbReference type="EMBL" id="MHKK01000060">
    <property type="protein sequence ID" value="OGY88602.1"/>
    <property type="molecule type" value="Genomic_DNA"/>
</dbReference>
<dbReference type="PRINTS" id="PR00727">
    <property type="entry name" value="LEADERPTASE"/>
</dbReference>
<feature type="domain" description="Peptidase S26" evidence="7">
    <location>
        <begin position="20"/>
        <end position="174"/>
    </location>
</feature>
<dbReference type="Proteomes" id="UP000177817">
    <property type="component" value="Unassembled WGS sequence"/>
</dbReference>
<dbReference type="Gene3D" id="2.10.109.10">
    <property type="entry name" value="Umud Fragment, subunit A"/>
    <property type="match status" value="1"/>
</dbReference>
<feature type="transmembrane region" description="Helical" evidence="6">
    <location>
        <begin position="21"/>
        <end position="39"/>
    </location>
</feature>
<dbReference type="SUPFAM" id="SSF51306">
    <property type="entry name" value="LexA/Signal peptidase"/>
    <property type="match status" value="1"/>
</dbReference>
<dbReference type="InterPro" id="IPR036286">
    <property type="entry name" value="LexA/Signal_pep-like_sf"/>
</dbReference>
<dbReference type="NCBIfam" id="TIGR02227">
    <property type="entry name" value="sigpep_I_bact"/>
    <property type="match status" value="1"/>
</dbReference>
<accession>A0A1G2BHJ0</accession>
<evidence type="ECO:0000256" key="4">
    <source>
        <dbReference type="ARBA" id="ARBA00022801"/>
    </source>
</evidence>
<keyword evidence="6" id="KW-0645">Protease</keyword>